<dbReference type="InterPro" id="IPR021744">
    <property type="entry name" value="CbiG_N"/>
</dbReference>
<dbReference type="Pfam" id="PF01890">
    <property type="entry name" value="CbiG_C"/>
    <property type="match status" value="1"/>
</dbReference>
<dbReference type="Pfam" id="PF11760">
    <property type="entry name" value="CbiG_N"/>
    <property type="match status" value="1"/>
</dbReference>
<dbReference type="PANTHER" id="PTHR37477:SF1">
    <property type="entry name" value="COBALT-PRECORRIN-5A HYDROLASE"/>
    <property type="match status" value="1"/>
</dbReference>
<dbReference type="RefSeq" id="WP_159446448.1">
    <property type="nucleotide sequence ID" value="NZ_FUYN01000004.1"/>
</dbReference>
<dbReference type="InterPro" id="IPR052553">
    <property type="entry name" value="CbiG_hydrolase"/>
</dbReference>
<dbReference type="Proteomes" id="UP000243406">
    <property type="component" value="Unassembled WGS sequence"/>
</dbReference>
<dbReference type="InterPro" id="IPR002750">
    <property type="entry name" value="CobE/GbiG_C"/>
</dbReference>
<dbReference type="SUPFAM" id="SSF159672">
    <property type="entry name" value="CbiG N-terminal domain-like"/>
    <property type="match status" value="1"/>
</dbReference>
<name>A0A1T5C8X9_9FIRM</name>
<dbReference type="InterPro" id="IPR038029">
    <property type="entry name" value="GbiG_N_sf"/>
</dbReference>
<accession>A0A1T5C8X9</accession>
<dbReference type="Gene3D" id="3.40.50.11220">
    <property type="match status" value="1"/>
</dbReference>
<dbReference type="SUPFAM" id="SSF159664">
    <property type="entry name" value="CobE/GbiG C-terminal domain-like"/>
    <property type="match status" value="1"/>
</dbReference>
<feature type="domain" description="CobE/GbiG C-terminal" evidence="1">
    <location>
        <begin position="236"/>
        <end position="355"/>
    </location>
</feature>
<organism evidence="3 4">
    <name type="scientific">Acetoanaerobium noterae</name>
    <dbReference type="NCBI Taxonomy" id="745369"/>
    <lineage>
        <taxon>Bacteria</taxon>
        <taxon>Bacillati</taxon>
        <taxon>Bacillota</taxon>
        <taxon>Clostridia</taxon>
        <taxon>Peptostreptococcales</taxon>
        <taxon>Filifactoraceae</taxon>
        <taxon>Acetoanaerobium</taxon>
    </lineage>
</organism>
<sequence length="366" mass="40144">MSTGILVLTNKALANAIKIESLLEDAIIYAPSKLKADSEFKVDFYDEKFSSIVDKAYKLHSKLIFIMATGIVVRSVAHMIKDKTLDPAIVVMDEEVKFCISLLGGHIAGANQLANQLADLIGCIPVITTATDVNNKGALDIIAHELGAYDNSQRDIYKAINYNLATGKKVYLLSDIDLNLLNLDIRGFEIVTLQDALDLDKDEYVIHIRGAFHGDKAILKIVKENTSYYEIKPQNLVLGIGCRRNTSYEKIQEGLNALCDKYLLEESQIKTIASIELKKNESGIIELASKLSAPFITYDTATLDKAISSTDTIEASDFVKSIAGVSSVAEASAYKLSIGKIILPKQIINGVTFSLGIITKYRKEEA</sequence>
<evidence type="ECO:0000313" key="3">
    <source>
        <dbReference type="EMBL" id="SKB55859.1"/>
    </source>
</evidence>
<dbReference type="AlphaFoldDB" id="A0A1T5C8X9"/>
<proteinExistence type="predicted"/>
<keyword evidence="3" id="KW-0456">Lyase</keyword>
<keyword evidence="4" id="KW-1185">Reference proteome</keyword>
<dbReference type="InterPro" id="IPR036518">
    <property type="entry name" value="CobE/GbiG_C_sf"/>
</dbReference>
<dbReference type="Gene3D" id="3.30.420.180">
    <property type="entry name" value="CobE/GbiG C-terminal domain"/>
    <property type="match status" value="1"/>
</dbReference>
<gene>
    <name evidence="3" type="ORF">SAMN02745120_2104</name>
</gene>
<reference evidence="4" key="1">
    <citation type="submission" date="2017-02" db="EMBL/GenBank/DDBJ databases">
        <authorList>
            <person name="Varghese N."/>
            <person name="Submissions S."/>
        </authorList>
    </citation>
    <scope>NUCLEOTIDE SEQUENCE [LARGE SCALE GENOMIC DNA]</scope>
    <source>
        <strain evidence="4">ATCC 35199</strain>
    </source>
</reference>
<dbReference type="GO" id="GO:0009236">
    <property type="term" value="P:cobalamin biosynthetic process"/>
    <property type="evidence" value="ECO:0007669"/>
    <property type="project" value="InterPro"/>
</dbReference>
<dbReference type="GO" id="GO:0016829">
    <property type="term" value="F:lyase activity"/>
    <property type="evidence" value="ECO:0007669"/>
    <property type="project" value="UniProtKB-KW"/>
</dbReference>
<dbReference type="PANTHER" id="PTHR37477">
    <property type="entry name" value="COBALT-PRECORRIN-5A HYDROLASE"/>
    <property type="match status" value="1"/>
</dbReference>
<evidence type="ECO:0000259" key="2">
    <source>
        <dbReference type="Pfam" id="PF11760"/>
    </source>
</evidence>
<dbReference type="EMBL" id="FUYN01000004">
    <property type="protein sequence ID" value="SKB55859.1"/>
    <property type="molecule type" value="Genomic_DNA"/>
</dbReference>
<evidence type="ECO:0000259" key="1">
    <source>
        <dbReference type="Pfam" id="PF01890"/>
    </source>
</evidence>
<evidence type="ECO:0000313" key="4">
    <source>
        <dbReference type="Proteomes" id="UP000243406"/>
    </source>
</evidence>
<protein>
    <submittedName>
        <fullName evidence="3">Cobalt-precorrin 5A acetaldehyde-lyase</fullName>
    </submittedName>
</protein>
<feature type="domain" description="Cobalamin synthesis G N-terminal" evidence="2">
    <location>
        <begin position="52"/>
        <end position="132"/>
    </location>
</feature>
<dbReference type="OrthoDB" id="9781023at2"/>